<dbReference type="EMBL" id="JAPJUH010000002">
    <property type="protein sequence ID" value="MCX3264783.1"/>
    <property type="molecule type" value="Genomic_DNA"/>
</dbReference>
<comment type="caution">
    <text evidence="1">The sequence shown here is derived from an EMBL/GenBank/DDBJ whole genome shotgun (WGS) entry which is preliminary data.</text>
</comment>
<name>A0A9X3DFB7_9SPHI</name>
<evidence type="ECO:0000313" key="1">
    <source>
        <dbReference type="EMBL" id="MCX3264783.1"/>
    </source>
</evidence>
<proteinExistence type="predicted"/>
<dbReference type="RefSeq" id="WP_010601411.1">
    <property type="nucleotide sequence ID" value="NZ_JAPJUH010000002.1"/>
</dbReference>
<reference evidence="1" key="1">
    <citation type="submission" date="2022-11" db="EMBL/GenBank/DDBJ databases">
        <authorList>
            <person name="Graham C."/>
            <person name="Newman J.D."/>
        </authorList>
    </citation>
    <scope>NUCLEOTIDE SEQUENCE</scope>
    <source>
        <strain evidence="1">DSM 19486</strain>
    </source>
</reference>
<protein>
    <submittedName>
        <fullName evidence="1">Uncharacterized protein</fullName>
    </submittedName>
</protein>
<sequence>MGYTHLVARIDNLLEHSDSDLMEIFEGSTTCKDGAEIRVHLECRKAYGDVFLGNSNCEGFSPITGCPGHVDKPSIPTKMVLLLRELEAKKSSLKMFTVHSMAQKAAYQDAINLINDMYKDELGVYHG</sequence>
<accession>A0A9X3DFB7</accession>
<organism evidence="1 2">
    <name type="scientific">Pedobacter agri</name>
    <dbReference type="NCBI Taxonomy" id="454586"/>
    <lineage>
        <taxon>Bacteria</taxon>
        <taxon>Pseudomonadati</taxon>
        <taxon>Bacteroidota</taxon>
        <taxon>Sphingobacteriia</taxon>
        <taxon>Sphingobacteriales</taxon>
        <taxon>Sphingobacteriaceae</taxon>
        <taxon>Pedobacter</taxon>
    </lineage>
</organism>
<dbReference type="Proteomes" id="UP001142592">
    <property type="component" value="Unassembled WGS sequence"/>
</dbReference>
<dbReference type="AlphaFoldDB" id="A0A9X3DFB7"/>
<gene>
    <name evidence="1" type="ORF">OQZ29_08515</name>
</gene>
<keyword evidence="2" id="KW-1185">Reference proteome</keyword>
<evidence type="ECO:0000313" key="2">
    <source>
        <dbReference type="Proteomes" id="UP001142592"/>
    </source>
</evidence>